<evidence type="ECO:0000313" key="5">
    <source>
        <dbReference type="Proteomes" id="UP000294881"/>
    </source>
</evidence>
<feature type="region of interest" description="Disordered" evidence="2">
    <location>
        <begin position="717"/>
        <end position="738"/>
    </location>
</feature>
<accession>A0A4R2GPC6</accession>
<keyword evidence="5" id="KW-1185">Reference proteome</keyword>
<feature type="domain" description="YhaN AAA" evidence="3">
    <location>
        <begin position="1"/>
        <end position="203"/>
    </location>
</feature>
<feature type="compositionally biased region" description="Basic and acidic residues" evidence="2">
    <location>
        <begin position="717"/>
        <end position="732"/>
    </location>
</feature>
<keyword evidence="1" id="KW-0175">Coiled coil</keyword>
<dbReference type="OrthoDB" id="9764467at2"/>
<protein>
    <submittedName>
        <fullName evidence="4">Uncharacterized protein YhaN</fullName>
    </submittedName>
</protein>
<evidence type="ECO:0000259" key="3">
    <source>
        <dbReference type="Pfam" id="PF13514"/>
    </source>
</evidence>
<sequence>MRIERLDLTRYGRFTDQTLDFGPARPGKPDLHIVLGPNEAGKTTALNAWLDLLYGMAPNTPYAFQHGYELMRVGARLGLADGAREYVRVKRAKNSLLDADGHPVPDDALAEAMGGLGRAAYANMFSLDADALEAGGKEAIASKGQLGEMLFSASAGLGALSGALGDLRARADAFWKPRGRNTELARLKNELAELRQQRDAIDVIASRHATLRTELERCLTSYEAATTNQGQLRRRSDDIRGVLAALDLAPRLAAQRARLAELPEHPEAPAAWADRAGELVIGEARVQASLRALGQRDEELTQRLAALSPDEAGLRLGAELPALDGAHAQYVSVSRSLPNRRQDLETCAQDTAALLRQLERPTDEDAAGLLLPGRLVITLRELIDRRAVIDAQLQDARREYADAQAALEQAETGLTDMPAITADTAAMDGEWLARLAAAADHARQQGFDRRLAAQRRDAADASARLDQRLQLLAPWRGDAGALAAMAAPAGSLLEALSRDLTEALRARDHLNQVIDGQRARRDETLAELAGLAKVTGAVDEAGAAGARARREQAWAAHRLTLDAASADAFEAAMRHDDMVAETRLTRQKELLQAVQLRQQQAQIEQRLAQLAARLGEAETRICELRQQTGAVAGALSPELAALDAPDALTDWLQRRQRALDAWEPLLARQQQLAETTALRDEAAAELRALLGQAGVMDDGDSLAALIATADRLRAAADASRRQREERQRTARERQHRKRALERVETAASAWQGAWAEACGACWLGDLRPPPTPAQVRAALDVLPQLEATLGRRQDLASRIDKMERDRRNFADAVLALAQRHAATDGTADASGEALALYQRLQARAAAAAETLRRRQDIQNEQADVRERLQQLGQQAALLQAEAARITSHFRVETLTEAQQVLAAAQKRREALAQIGELEQQILQFTGAATIDDADRQLAGADRGALQAEAATLAAAIDAAHAHVLELHAERRRLEKAIADIGSDAAAAQLETHRQTVLLDIAEKARGYLKLRLGVAATELALSAWRDNHRSSLLRRASEAFSQMSCGAWAGLTAQPGASGEALVAVDGENRPKEVEKLSKGARFQLYLALRIAAFHDFAAGRTPPPFVADDVLETFDDARAAATLDLFADMAGQAQVIYFTHHRHLCDMVAQRCPDAMLHVLSA</sequence>
<feature type="coiled-coil region" evidence="1">
    <location>
        <begin position="593"/>
        <end position="620"/>
    </location>
</feature>
<evidence type="ECO:0000256" key="1">
    <source>
        <dbReference type="SAM" id="Coils"/>
    </source>
</evidence>
<dbReference type="PANTHER" id="PTHR41259">
    <property type="entry name" value="DOUBLE-STRAND BREAK REPAIR RAD50 ATPASE, PUTATIVE-RELATED"/>
    <property type="match status" value="1"/>
</dbReference>
<dbReference type="PANTHER" id="PTHR41259:SF1">
    <property type="entry name" value="DOUBLE-STRAND BREAK REPAIR RAD50 ATPASE, PUTATIVE-RELATED"/>
    <property type="match status" value="1"/>
</dbReference>
<reference evidence="4 5" key="1">
    <citation type="submission" date="2019-03" db="EMBL/GenBank/DDBJ databases">
        <title>Genomic Encyclopedia of Type Strains, Phase IV (KMG-IV): sequencing the most valuable type-strain genomes for metagenomic binning, comparative biology and taxonomic classification.</title>
        <authorList>
            <person name="Goeker M."/>
        </authorList>
    </citation>
    <scope>NUCLEOTIDE SEQUENCE [LARGE SCALE GENOMIC DNA]</scope>
    <source>
        <strain evidence="4 5">DSM 22958</strain>
    </source>
</reference>
<dbReference type="Gene3D" id="3.40.50.300">
    <property type="entry name" value="P-loop containing nucleotide triphosphate hydrolases"/>
    <property type="match status" value="2"/>
</dbReference>
<comment type="caution">
    <text evidence="4">The sequence shown here is derived from an EMBL/GenBank/DDBJ whole genome shotgun (WGS) entry which is preliminary data.</text>
</comment>
<feature type="coiled-coil region" evidence="1">
    <location>
        <begin position="379"/>
        <end position="413"/>
    </location>
</feature>
<dbReference type="AlphaFoldDB" id="A0A4R2GPC6"/>
<evidence type="ECO:0000256" key="2">
    <source>
        <dbReference type="SAM" id="MobiDB-lite"/>
    </source>
</evidence>
<gene>
    <name evidence="4" type="ORF">EV666_11378</name>
</gene>
<evidence type="ECO:0000313" key="4">
    <source>
        <dbReference type="EMBL" id="TCO11242.1"/>
    </source>
</evidence>
<feature type="coiled-coil region" evidence="1">
    <location>
        <begin position="847"/>
        <end position="920"/>
    </location>
</feature>
<dbReference type="EMBL" id="SLWL01000013">
    <property type="protein sequence ID" value="TCO11242.1"/>
    <property type="molecule type" value="Genomic_DNA"/>
</dbReference>
<dbReference type="InterPro" id="IPR027417">
    <property type="entry name" value="P-loop_NTPase"/>
</dbReference>
<organism evidence="4 5">
    <name type="scientific">Camelimonas lactis</name>
    <dbReference type="NCBI Taxonomy" id="659006"/>
    <lineage>
        <taxon>Bacteria</taxon>
        <taxon>Pseudomonadati</taxon>
        <taxon>Pseudomonadota</taxon>
        <taxon>Alphaproteobacteria</taxon>
        <taxon>Hyphomicrobiales</taxon>
        <taxon>Chelatococcaceae</taxon>
        <taxon>Camelimonas</taxon>
    </lineage>
</organism>
<dbReference type="InterPro" id="IPR038734">
    <property type="entry name" value="YhaN_AAA"/>
</dbReference>
<dbReference type="SUPFAM" id="SSF52540">
    <property type="entry name" value="P-loop containing nucleoside triphosphate hydrolases"/>
    <property type="match status" value="1"/>
</dbReference>
<proteinExistence type="predicted"/>
<feature type="coiled-coil region" evidence="1">
    <location>
        <begin position="785"/>
        <end position="812"/>
    </location>
</feature>
<dbReference type="Pfam" id="PF13514">
    <property type="entry name" value="AAA_27"/>
    <property type="match status" value="1"/>
</dbReference>
<name>A0A4R2GPC6_9HYPH</name>
<dbReference type="Proteomes" id="UP000294881">
    <property type="component" value="Unassembled WGS sequence"/>
</dbReference>
<dbReference type="RefSeq" id="WP_132009356.1">
    <property type="nucleotide sequence ID" value="NZ_JBHUNN010000002.1"/>
</dbReference>